<dbReference type="CDD" id="cd11386">
    <property type="entry name" value="MCP_signal"/>
    <property type="match status" value="1"/>
</dbReference>
<dbReference type="EMBL" id="JAAIJR010000012">
    <property type="protein sequence ID" value="NEX19624.1"/>
    <property type="molecule type" value="Genomic_DNA"/>
</dbReference>
<dbReference type="PROSITE" id="PS50885">
    <property type="entry name" value="HAMP"/>
    <property type="match status" value="1"/>
</dbReference>
<dbReference type="SMART" id="SM00283">
    <property type="entry name" value="MA"/>
    <property type="match status" value="1"/>
</dbReference>
<dbReference type="InterPro" id="IPR000727">
    <property type="entry name" value="T_SNARE_dom"/>
</dbReference>
<evidence type="ECO:0000256" key="10">
    <source>
        <dbReference type="SAM" id="Phobius"/>
    </source>
</evidence>
<gene>
    <name evidence="14" type="ORF">G3480_04735</name>
</gene>
<dbReference type="SMART" id="SM00304">
    <property type="entry name" value="HAMP"/>
    <property type="match status" value="2"/>
</dbReference>
<keyword evidence="5 10" id="KW-0472">Membrane</keyword>
<dbReference type="InterPro" id="IPR029150">
    <property type="entry name" value="dCache_3"/>
</dbReference>
<dbReference type="CDD" id="cd06225">
    <property type="entry name" value="HAMP"/>
    <property type="match status" value="1"/>
</dbReference>
<feature type="domain" description="Methyl-accepting transducer" evidence="11">
    <location>
        <begin position="364"/>
        <end position="600"/>
    </location>
</feature>
<dbReference type="InterPro" id="IPR003660">
    <property type="entry name" value="HAMP_dom"/>
</dbReference>
<organism evidence="14 15">
    <name type="scientific">Thiorhodococcus mannitoliphagus</name>
    <dbReference type="NCBI Taxonomy" id="329406"/>
    <lineage>
        <taxon>Bacteria</taxon>
        <taxon>Pseudomonadati</taxon>
        <taxon>Pseudomonadota</taxon>
        <taxon>Gammaproteobacteria</taxon>
        <taxon>Chromatiales</taxon>
        <taxon>Chromatiaceae</taxon>
        <taxon>Thiorhodococcus</taxon>
    </lineage>
</organism>
<keyword evidence="6 8" id="KW-0807">Transducer</keyword>
<keyword evidence="4 10" id="KW-1133">Transmembrane helix</keyword>
<reference evidence="14 15" key="2">
    <citation type="submission" date="2020-02" db="EMBL/GenBank/DDBJ databases">
        <title>Genome sequences of Thiorhodococcus mannitoliphagus and Thiorhodococcus minor, purple sulfur photosynthetic bacteria in the gammaproteobacterial family, Chromatiaceae.</title>
        <authorList>
            <person name="Aviles F.A."/>
            <person name="Meyer T.E."/>
            <person name="Kyndt J.A."/>
        </authorList>
    </citation>
    <scope>NUCLEOTIDE SEQUENCE [LARGE SCALE GENOMIC DNA]</scope>
    <source>
        <strain evidence="14 15">DSM 18266</strain>
    </source>
</reference>
<evidence type="ECO:0000256" key="5">
    <source>
        <dbReference type="ARBA" id="ARBA00023136"/>
    </source>
</evidence>
<keyword evidence="3 10" id="KW-0812">Transmembrane</keyword>
<dbReference type="GO" id="GO:0005886">
    <property type="term" value="C:plasma membrane"/>
    <property type="evidence" value="ECO:0007669"/>
    <property type="project" value="UniProtKB-SubCell"/>
</dbReference>
<dbReference type="Gene3D" id="1.10.287.950">
    <property type="entry name" value="Methyl-accepting chemotaxis protein"/>
    <property type="match status" value="1"/>
</dbReference>
<evidence type="ECO:0000259" key="11">
    <source>
        <dbReference type="PROSITE" id="PS50111"/>
    </source>
</evidence>
<evidence type="ECO:0000256" key="3">
    <source>
        <dbReference type="ARBA" id="ARBA00022692"/>
    </source>
</evidence>
<evidence type="ECO:0000256" key="6">
    <source>
        <dbReference type="ARBA" id="ARBA00023224"/>
    </source>
</evidence>
<comment type="subcellular location">
    <subcellularLocation>
        <location evidence="1">Cell inner membrane</location>
        <topology evidence="1">Multi-pass membrane protein</topology>
    </subcellularLocation>
</comment>
<dbReference type="Gene3D" id="3.30.450.20">
    <property type="entry name" value="PAS domain"/>
    <property type="match status" value="1"/>
</dbReference>
<evidence type="ECO:0000313" key="14">
    <source>
        <dbReference type="EMBL" id="NEX19624.1"/>
    </source>
</evidence>
<evidence type="ECO:0000256" key="2">
    <source>
        <dbReference type="ARBA" id="ARBA00022519"/>
    </source>
</evidence>
<accession>A0A6P1DV95</accession>
<keyword evidence="2" id="KW-0997">Cell inner membrane</keyword>
<dbReference type="Pfam" id="PF14827">
    <property type="entry name" value="dCache_3"/>
    <property type="match status" value="1"/>
</dbReference>
<dbReference type="PANTHER" id="PTHR32089:SF119">
    <property type="entry name" value="METHYL-ACCEPTING CHEMOTAXIS PROTEIN CTPL"/>
    <property type="match status" value="1"/>
</dbReference>
<name>A0A6P1DV95_9GAMM</name>
<feature type="transmembrane region" description="Helical" evidence="10">
    <location>
        <begin position="281"/>
        <end position="302"/>
    </location>
</feature>
<dbReference type="RefSeq" id="WP_164652522.1">
    <property type="nucleotide sequence ID" value="NZ_JAAIJR010000012.1"/>
</dbReference>
<proteinExistence type="inferred from homology"/>
<feature type="coiled-coil region" evidence="9">
    <location>
        <begin position="435"/>
        <end position="462"/>
    </location>
</feature>
<dbReference type="GO" id="GO:0007165">
    <property type="term" value="P:signal transduction"/>
    <property type="evidence" value="ECO:0007669"/>
    <property type="project" value="UniProtKB-KW"/>
</dbReference>
<dbReference type="GO" id="GO:0006935">
    <property type="term" value="P:chemotaxis"/>
    <property type="evidence" value="ECO:0007669"/>
    <property type="project" value="UniProtKB-ARBA"/>
</dbReference>
<dbReference type="InterPro" id="IPR004089">
    <property type="entry name" value="MCPsignal_dom"/>
</dbReference>
<dbReference type="PROSITE" id="PS50111">
    <property type="entry name" value="CHEMOTAXIS_TRANSDUC_2"/>
    <property type="match status" value="1"/>
</dbReference>
<dbReference type="Pfam" id="PF00672">
    <property type="entry name" value="HAMP"/>
    <property type="match status" value="1"/>
</dbReference>
<evidence type="ECO:0000313" key="15">
    <source>
        <dbReference type="Proteomes" id="UP000471640"/>
    </source>
</evidence>
<evidence type="ECO:0000256" key="1">
    <source>
        <dbReference type="ARBA" id="ARBA00004429"/>
    </source>
</evidence>
<dbReference type="FunFam" id="1.10.287.950:FF:000001">
    <property type="entry name" value="Methyl-accepting chemotaxis sensory transducer"/>
    <property type="match status" value="1"/>
</dbReference>
<dbReference type="Pfam" id="PF00015">
    <property type="entry name" value="MCPsignal"/>
    <property type="match status" value="1"/>
</dbReference>
<keyword evidence="15" id="KW-1185">Reference proteome</keyword>
<dbReference type="PANTHER" id="PTHR32089">
    <property type="entry name" value="METHYL-ACCEPTING CHEMOTAXIS PROTEIN MCPB"/>
    <property type="match status" value="1"/>
</dbReference>
<keyword evidence="2" id="KW-1003">Cell membrane</keyword>
<evidence type="ECO:0000256" key="8">
    <source>
        <dbReference type="PROSITE-ProRule" id="PRU00284"/>
    </source>
</evidence>
<dbReference type="SUPFAM" id="SSF58104">
    <property type="entry name" value="Methyl-accepting chemotaxis protein (MCP) signaling domain"/>
    <property type="match status" value="1"/>
</dbReference>
<dbReference type="InterPro" id="IPR029151">
    <property type="entry name" value="Sensor-like_sf"/>
</dbReference>
<dbReference type="Proteomes" id="UP000471640">
    <property type="component" value="Unassembled WGS sequence"/>
</dbReference>
<evidence type="ECO:0000256" key="7">
    <source>
        <dbReference type="ARBA" id="ARBA00029447"/>
    </source>
</evidence>
<comment type="caution">
    <text evidence="14">The sequence shown here is derived from an EMBL/GenBank/DDBJ whole genome shotgun (WGS) entry which is preliminary data.</text>
</comment>
<comment type="similarity">
    <text evidence="7">Belongs to the methyl-accepting chemotaxis (MCP) protein family.</text>
</comment>
<evidence type="ECO:0000256" key="4">
    <source>
        <dbReference type="ARBA" id="ARBA00022989"/>
    </source>
</evidence>
<dbReference type="SUPFAM" id="SSF103190">
    <property type="entry name" value="Sensory domain-like"/>
    <property type="match status" value="1"/>
</dbReference>
<dbReference type="PROSITE" id="PS50192">
    <property type="entry name" value="T_SNARE"/>
    <property type="match status" value="1"/>
</dbReference>
<evidence type="ECO:0000259" key="12">
    <source>
        <dbReference type="PROSITE" id="PS50192"/>
    </source>
</evidence>
<evidence type="ECO:0000256" key="9">
    <source>
        <dbReference type="SAM" id="Coils"/>
    </source>
</evidence>
<reference evidence="15" key="1">
    <citation type="journal article" date="2020" name="Microbiol. Resour. Announc.">
        <title>Draft Genome Sequences of Thiorhodococcus mannitoliphagus and Thiorhodococcus minor, Purple Sulfur Photosynthetic Bacteria in the Gammaproteobacterial Family Chromatiaceae.</title>
        <authorList>
            <person name="Aviles F.A."/>
            <person name="Meyer T.E."/>
            <person name="Kyndt J.A."/>
        </authorList>
    </citation>
    <scope>NUCLEOTIDE SEQUENCE [LARGE SCALE GENOMIC DNA]</scope>
    <source>
        <strain evidence="15">DSM 18266</strain>
    </source>
</reference>
<protein>
    <submittedName>
        <fullName evidence="14">Methyl-accepting chemotaxis protein</fullName>
    </submittedName>
</protein>
<sequence>MLNNMSIGRRVLIGSALVSMLTIGSILPVALSQLTAISDRAELRELEDHYDALTSAIASTGEQAQALSALVAHIPEIQQAFAQDDRERLKAMTQPVFEHLSEHQAVRQFQFLKAPATSFLRVHMVDRYGDDLSAIRKTIVQANRTQEPVLGLERGVAGLGVRGVEPVFYEGRHLGVVEFGMSFGQPFFDRFKETSGVDTALQIPADEGFKTFAGTIESGSLLTPEELQRVMDGEVLTRHIDYNGTPVAIYGRLVGDFSDSPVGVVELVIDRSEAVAAYRNALFSILGLGAALLLGGLLLSWLTARSIARPIRSTVESLISISEGDGDLTRRLPAEGRNELADLARAFNAFVDKIQSLVRQVSGAATQLSAAAEELSVASGETAKQVQSEQNETDQVATAINEMTATVEEVARHAAEAAHVVHEANEEAGKGDVLAQETVNAIEELAREVEQARQVVSRLSDDSLEIGAVLDVIRGVAEQTNLLALNAAIEAARAGEQGRGFAVVADEVRTLASRTQASTEDIRNKIERVQTGSATVVQAIAKSEERASDSVEHARRASESFKSISRSVTAVSDMNTQIASAAEEQSAVSEEINRNVHAITEAVRQTSFGSDHIAQASEELARLAADIQMQIGHFRV</sequence>
<dbReference type="AlphaFoldDB" id="A0A6P1DV95"/>
<feature type="domain" description="HAMP" evidence="13">
    <location>
        <begin position="305"/>
        <end position="359"/>
    </location>
</feature>
<keyword evidence="9" id="KW-0175">Coiled coil</keyword>
<feature type="domain" description="T-SNARE coiled-coil homology" evidence="12">
    <location>
        <begin position="551"/>
        <end position="613"/>
    </location>
</feature>
<evidence type="ECO:0000259" key="13">
    <source>
        <dbReference type="PROSITE" id="PS50885"/>
    </source>
</evidence>